<evidence type="ECO:0000313" key="1">
    <source>
        <dbReference type="EMBL" id="BAO19076.1"/>
    </source>
</evidence>
<accession>V5YQ70</accession>
<protein>
    <submittedName>
        <fullName evidence="1">Uncharacterized protein</fullName>
    </submittedName>
</protein>
<name>V5YQ70_9BURK</name>
<geneLocation type="plasmid" evidence="1">
    <name>pM7012</name>
</geneLocation>
<proteinExistence type="predicted"/>
<keyword evidence="1" id="KW-0614">Plasmid</keyword>
<reference evidence="1" key="2">
    <citation type="submission" date="2024-06" db="EMBL/GenBank/DDBJ databases">
        <authorList>
            <person name="Sakai Y."/>
            <person name="Fujii T."/>
        </authorList>
    </citation>
    <scope>NUCLEOTIDE SEQUENCE</scope>
    <source>
        <strain evidence="1">M701</strain>
        <plasmid evidence="1">pM7012</plasmid>
    </source>
</reference>
<dbReference type="AlphaFoldDB" id="V5YQ70"/>
<sequence>MAGKIHSDLIEWAVRWLRRNGFVVMATEISCLGVREQPDAIGFRSTCSVVLEAKASRADFLADQRKPERAPNANGLGVYRFYICPEGLIQPDELPPGWGLLYVADRKIVEVLRPQGNLWPPYGSGGDTWATFQHRPNIEAERTVLYSIALRQSKGGTSQSKAA</sequence>
<dbReference type="EMBL" id="AB853026">
    <property type="protein sequence ID" value="BAO19076.1"/>
    <property type="molecule type" value="Genomic_DNA"/>
</dbReference>
<organism evidence="1">
    <name type="scientific">Burkholderia sp. M701</name>
    <dbReference type="NCBI Taxonomy" id="326454"/>
    <lineage>
        <taxon>Bacteria</taxon>
        <taxon>Pseudomonadati</taxon>
        <taxon>Pseudomonadota</taxon>
        <taxon>Betaproteobacteria</taxon>
        <taxon>Burkholderiales</taxon>
        <taxon>Burkholderiaceae</taxon>
        <taxon>Burkholderia</taxon>
    </lineage>
</organism>
<dbReference type="RefSeq" id="WP_023842619.1">
    <property type="nucleotide sequence ID" value="NC_022995.1"/>
</dbReference>
<reference evidence="1" key="1">
    <citation type="journal article" date="2014" name="Microbiology">
        <title>A 2,4-dichlorophenoxyacetic acid degradation plasmid pM7012 discloses distribution of an unclassified megaplasmid group across bacterial species.</title>
        <authorList>
            <person name="Sakai Y."/>
            <person name="Ogawa N."/>
            <person name="Shimomura Y."/>
            <person name="Fujii T."/>
        </authorList>
    </citation>
    <scope>NUCLEOTIDE SEQUENCE</scope>
    <source>
        <strain evidence="1">M701</strain>
    </source>
</reference>